<dbReference type="EMBL" id="NCKW01011194">
    <property type="protein sequence ID" value="POM64098.1"/>
    <property type="molecule type" value="Genomic_DNA"/>
</dbReference>
<reference evidence="2 3" key="1">
    <citation type="journal article" date="2017" name="Genome Biol. Evol.">
        <title>Phytophthora megakarya and P. palmivora, closely related causal agents of cacao black pod rot, underwent increases in genome sizes and gene numbers by different mechanisms.</title>
        <authorList>
            <person name="Ali S.S."/>
            <person name="Shao J."/>
            <person name="Lary D.J."/>
            <person name="Kronmiller B."/>
            <person name="Shen D."/>
            <person name="Strem M.D."/>
            <person name="Amoako-Attah I."/>
            <person name="Akrofi A.Y."/>
            <person name="Begoude B.A."/>
            <person name="Ten Hoopen G.M."/>
            <person name="Coulibaly K."/>
            <person name="Kebe B.I."/>
            <person name="Melnick R.L."/>
            <person name="Guiltinan M.J."/>
            <person name="Tyler B.M."/>
            <person name="Meinhardt L.W."/>
            <person name="Bailey B.A."/>
        </authorList>
    </citation>
    <scope>NUCLEOTIDE SEQUENCE [LARGE SCALE GENOMIC DNA]</scope>
    <source>
        <strain evidence="3">sbr112.9</strain>
    </source>
</reference>
<gene>
    <name evidence="2" type="ORF">PHPALM_20423</name>
</gene>
<dbReference type="Proteomes" id="UP000237271">
    <property type="component" value="Unassembled WGS sequence"/>
</dbReference>
<comment type="caution">
    <text evidence="2">The sequence shown here is derived from an EMBL/GenBank/DDBJ whole genome shotgun (WGS) entry which is preliminary data.</text>
</comment>
<dbReference type="AlphaFoldDB" id="A0A2P4XEX9"/>
<evidence type="ECO:0000256" key="1">
    <source>
        <dbReference type="SAM" id="MobiDB-lite"/>
    </source>
</evidence>
<dbReference type="OrthoDB" id="107964at2759"/>
<sequence>MPSLSTPKNVGRQKAPKQSNKPVSRTTRAVCKTPKSKYVHTTDQQFLAMVEWLENPSNYKIIVGEATAGKSVVHGAGITKIDGFKRMAAYIHGAVKAKMCSTGIYDAGITEPWPALVCQSRWKSYFARYKSTRDKLKHQTGFGITAEMLAHGMTLEDMVEKACPYFYRLDALFGEQSNVEPSSHTVEPECEEGDNVWGRDVDVSIPDNEEASVNTDEEFTVQRDADKANNPKRRDFASIYTEAAEKRLQLSEKCLRQDIALKEKQLEQEGRFRQQDIQERERERLQRAATNELKKRIAWLYNCF</sequence>
<feature type="compositionally biased region" description="Polar residues" evidence="1">
    <location>
        <begin position="16"/>
        <end position="27"/>
    </location>
</feature>
<protein>
    <submittedName>
        <fullName evidence="2">Uncharacterized protein</fullName>
    </submittedName>
</protein>
<evidence type="ECO:0000313" key="2">
    <source>
        <dbReference type="EMBL" id="POM64098.1"/>
    </source>
</evidence>
<accession>A0A2P4XEX9</accession>
<organism evidence="2 3">
    <name type="scientific">Phytophthora palmivora</name>
    <dbReference type="NCBI Taxonomy" id="4796"/>
    <lineage>
        <taxon>Eukaryota</taxon>
        <taxon>Sar</taxon>
        <taxon>Stramenopiles</taxon>
        <taxon>Oomycota</taxon>
        <taxon>Peronosporomycetes</taxon>
        <taxon>Peronosporales</taxon>
        <taxon>Peronosporaceae</taxon>
        <taxon>Phytophthora</taxon>
    </lineage>
</organism>
<keyword evidence="3" id="KW-1185">Reference proteome</keyword>
<evidence type="ECO:0000313" key="3">
    <source>
        <dbReference type="Proteomes" id="UP000237271"/>
    </source>
</evidence>
<proteinExistence type="predicted"/>
<feature type="region of interest" description="Disordered" evidence="1">
    <location>
        <begin position="1"/>
        <end position="29"/>
    </location>
</feature>
<name>A0A2P4XEX9_9STRA</name>